<dbReference type="OrthoDB" id="9800958at2"/>
<dbReference type="Gene3D" id="3.40.1390.10">
    <property type="entry name" value="MurE/MurF, N-terminal domain"/>
    <property type="match status" value="1"/>
</dbReference>
<dbReference type="RefSeq" id="WP_102160560.1">
    <property type="nucleotide sequence ID" value="NZ_PNFZ01000001.1"/>
</dbReference>
<evidence type="ECO:0000256" key="8">
    <source>
        <dbReference type="ARBA" id="ARBA00022984"/>
    </source>
</evidence>
<feature type="domain" description="Mur ligase central" evidence="15">
    <location>
        <begin position="121"/>
        <end position="317"/>
    </location>
</feature>
<evidence type="ECO:0000256" key="2">
    <source>
        <dbReference type="ARBA" id="ARBA00022490"/>
    </source>
</evidence>
<keyword evidence="11" id="KW-0460">Magnesium</keyword>
<keyword evidence="3 11" id="KW-0436">Ligase</keyword>
<evidence type="ECO:0000256" key="4">
    <source>
        <dbReference type="ARBA" id="ARBA00022618"/>
    </source>
</evidence>
<keyword evidence="17" id="KW-1185">Reference proteome</keyword>
<keyword evidence="10 11" id="KW-0961">Cell wall biogenesis/degradation</keyword>
<organism evidence="16 17">
    <name type="scientific">Brevibacterium luteolum</name>
    <dbReference type="NCBI Taxonomy" id="199591"/>
    <lineage>
        <taxon>Bacteria</taxon>
        <taxon>Bacillati</taxon>
        <taxon>Actinomycetota</taxon>
        <taxon>Actinomycetes</taxon>
        <taxon>Micrococcales</taxon>
        <taxon>Brevibacteriaceae</taxon>
        <taxon>Brevibacterium</taxon>
    </lineage>
</organism>
<comment type="cofactor">
    <cofactor evidence="11">
        <name>Mg(2+)</name>
        <dbReference type="ChEBI" id="CHEBI:18420"/>
    </cofactor>
</comment>
<dbReference type="NCBIfam" id="NF001126">
    <property type="entry name" value="PRK00139.1-4"/>
    <property type="match status" value="1"/>
</dbReference>
<feature type="binding site" evidence="11">
    <location>
        <position position="200"/>
    </location>
    <ligand>
        <name>UDP-N-acetyl-alpha-D-muramoyl-L-alanyl-D-glutamate</name>
        <dbReference type="ChEBI" id="CHEBI:83900"/>
    </ligand>
</feature>
<dbReference type="Proteomes" id="UP000235703">
    <property type="component" value="Unassembled WGS sequence"/>
</dbReference>
<dbReference type="UniPathway" id="UPA00219"/>
<feature type="binding site" evidence="11">
    <location>
        <position position="475"/>
    </location>
    <ligand>
        <name>meso-2,6-diaminopimelate</name>
        <dbReference type="ChEBI" id="CHEBI:57791"/>
    </ligand>
</feature>
<keyword evidence="4 11" id="KW-0132">Cell division</keyword>
<keyword evidence="9 11" id="KW-0131">Cell cycle</keyword>
<dbReference type="GO" id="GO:0071555">
    <property type="term" value="P:cell wall organization"/>
    <property type="evidence" value="ECO:0007669"/>
    <property type="project" value="UniProtKB-KW"/>
</dbReference>
<feature type="binding site" evidence="11">
    <location>
        <position position="198"/>
    </location>
    <ligand>
        <name>UDP-N-acetyl-alpha-D-muramoyl-L-alanyl-D-glutamate</name>
        <dbReference type="ChEBI" id="CHEBI:83900"/>
    </ligand>
</feature>
<dbReference type="GO" id="GO:0009252">
    <property type="term" value="P:peptidoglycan biosynthetic process"/>
    <property type="evidence" value="ECO:0007669"/>
    <property type="project" value="UniProtKB-UniRule"/>
</dbReference>
<dbReference type="InterPro" id="IPR005761">
    <property type="entry name" value="UDP-N-AcMur-Glu-dNH2Pim_ligase"/>
</dbReference>
<evidence type="ECO:0000256" key="6">
    <source>
        <dbReference type="ARBA" id="ARBA00022840"/>
    </source>
</evidence>
<dbReference type="InterPro" id="IPR036615">
    <property type="entry name" value="Mur_ligase_C_dom_sf"/>
</dbReference>
<evidence type="ECO:0000259" key="13">
    <source>
        <dbReference type="Pfam" id="PF01225"/>
    </source>
</evidence>
<dbReference type="PANTHER" id="PTHR23135">
    <property type="entry name" value="MUR LIGASE FAMILY MEMBER"/>
    <property type="match status" value="1"/>
</dbReference>
<dbReference type="InterPro" id="IPR018109">
    <property type="entry name" value="Folylpolyglutamate_synth_CS"/>
</dbReference>
<dbReference type="GO" id="GO:0005524">
    <property type="term" value="F:ATP binding"/>
    <property type="evidence" value="ECO:0007669"/>
    <property type="project" value="UniProtKB-UniRule"/>
</dbReference>
<dbReference type="Pfam" id="PF02875">
    <property type="entry name" value="Mur_ligase_C"/>
    <property type="match status" value="1"/>
</dbReference>
<dbReference type="EMBL" id="PNFZ01000001">
    <property type="protein sequence ID" value="PMB99476.1"/>
    <property type="molecule type" value="Genomic_DNA"/>
</dbReference>
<dbReference type="SUPFAM" id="SSF53244">
    <property type="entry name" value="MurD-like peptide ligases, peptide-binding domain"/>
    <property type="match status" value="1"/>
</dbReference>
<dbReference type="SUPFAM" id="SSF63418">
    <property type="entry name" value="MurE/MurF N-terminal domain"/>
    <property type="match status" value="1"/>
</dbReference>
<dbReference type="GO" id="GO:0005737">
    <property type="term" value="C:cytoplasm"/>
    <property type="evidence" value="ECO:0007669"/>
    <property type="project" value="UniProtKB-SubCell"/>
</dbReference>
<evidence type="ECO:0000256" key="5">
    <source>
        <dbReference type="ARBA" id="ARBA00022741"/>
    </source>
</evidence>
<keyword evidence="7 11" id="KW-0133">Cell shape</keyword>
<dbReference type="InterPro" id="IPR004101">
    <property type="entry name" value="Mur_ligase_C"/>
</dbReference>
<evidence type="ECO:0000256" key="12">
    <source>
        <dbReference type="RuleBase" id="RU004135"/>
    </source>
</evidence>
<feature type="domain" description="Mur ligase N-terminal catalytic" evidence="13">
    <location>
        <begin position="21"/>
        <end position="107"/>
    </location>
</feature>
<dbReference type="InterPro" id="IPR013221">
    <property type="entry name" value="Mur_ligase_cen"/>
</dbReference>
<dbReference type="Gene3D" id="3.40.1190.10">
    <property type="entry name" value="Mur-like, catalytic domain"/>
    <property type="match status" value="1"/>
</dbReference>
<evidence type="ECO:0000259" key="15">
    <source>
        <dbReference type="Pfam" id="PF08245"/>
    </source>
</evidence>
<evidence type="ECO:0000256" key="9">
    <source>
        <dbReference type="ARBA" id="ARBA00023306"/>
    </source>
</evidence>
<evidence type="ECO:0000313" key="16">
    <source>
        <dbReference type="EMBL" id="PMB99476.1"/>
    </source>
</evidence>
<dbReference type="AlphaFoldDB" id="A0A2N6PLC1"/>
<dbReference type="NCBIfam" id="TIGR01085">
    <property type="entry name" value="murE"/>
    <property type="match status" value="1"/>
</dbReference>
<dbReference type="HAMAP" id="MF_00208">
    <property type="entry name" value="MurE"/>
    <property type="match status" value="1"/>
</dbReference>
<feature type="binding site" evidence="11">
    <location>
        <begin position="123"/>
        <end position="129"/>
    </location>
    <ligand>
        <name>ATP</name>
        <dbReference type="ChEBI" id="CHEBI:30616"/>
    </ligand>
</feature>
<comment type="similarity">
    <text evidence="1 11">Belongs to the MurCDEF family. MurE subfamily.</text>
</comment>
<feature type="short sequence motif" description="Meso-diaminopimelate recognition motif" evidence="11">
    <location>
        <begin position="412"/>
        <end position="415"/>
    </location>
</feature>
<dbReference type="NCBIfam" id="NF001124">
    <property type="entry name" value="PRK00139.1-2"/>
    <property type="match status" value="1"/>
</dbReference>
<protein>
    <recommendedName>
        <fullName evidence="11">UDP-N-acetylmuramoyl-L-alanyl-D-glutamate--2,6-diaminopimelate ligase</fullName>
        <ecNumber evidence="11">6.3.2.13</ecNumber>
    </recommendedName>
    <alternativeName>
        <fullName evidence="11">Meso-A2pm-adding enzyme</fullName>
    </alternativeName>
    <alternativeName>
        <fullName evidence="11">Meso-diaminopimelate-adding enzyme</fullName>
    </alternativeName>
    <alternativeName>
        <fullName evidence="11">UDP-MurNAc-L-Ala-D-Glu:meso-diaminopimelate ligase</fullName>
    </alternativeName>
    <alternativeName>
        <fullName evidence="11">UDP-MurNAc-tripeptide synthetase</fullName>
    </alternativeName>
    <alternativeName>
        <fullName evidence="11">UDP-N-acetylmuramyl-tripeptide synthetase</fullName>
    </alternativeName>
</protein>
<sequence>MRITELQLPDDVAVTGPADTEVHGVSHDSRQTQPGWLYAALPGANVHGAQFAPSLITAGVRAILTDPAGQQMIETALAADSAAPALDELCLLITESPRARLGSIAAQIYGTDPDVPQLLGITGTNGKTTTSYILDGLLTALGRTTGLIGTVATTIAGQTQPAVRTTPEAPELHALFARMRSAGVDTCAMEVSSHALAQHRVDGARFAVAGFTNLSQDHLDFHASMEEYFQAKASLFTPAFSDRGVIMLADDYSRRLAAIAEVPVAMISRETAENPTYLIADESGPHFTLHTPAGTLPARAPLPGSFNVANTALALALLLESGTDLDALAAVAGSFEVTVPGRMEQVNGAAPLAVVDYSHTPDAITQVLGGLAESGRPLVIVCGAGGDRDPSKRADMGAAAARGADVVIVTDDNPRSEDPAAIRAAVRSGAEAARAAGTARATRIEEIPARSEAIIAGVAAAGETGTLLVAGKGHETGQEIAGVVHPFDDREHTRRACASRPSGVAAGRVQD</sequence>
<keyword evidence="2 11" id="KW-0963">Cytoplasm</keyword>
<dbReference type="PROSITE" id="PS01011">
    <property type="entry name" value="FOLYLPOLYGLU_SYNT_1"/>
    <property type="match status" value="1"/>
</dbReference>
<feature type="domain" description="Mur ligase C-terminal" evidence="14">
    <location>
        <begin position="341"/>
        <end position="473"/>
    </location>
</feature>
<evidence type="ECO:0000256" key="1">
    <source>
        <dbReference type="ARBA" id="ARBA00005898"/>
    </source>
</evidence>
<accession>A0A2N6PLC1</accession>
<evidence type="ECO:0000256" key="3">
    <source>
        <dbReference type="ARBA" id="ARBA00022598"/>
    </source>
</evidence>
<evidence type="ECO:0000313" key="17">
    <source>
        <dbReference type="Proteomes" id="UP000235703"/>
    </source>
</evidence>
<keyword evidence="6 11" id="KW-0067">ATP-binding</keyword>
<gene>
    <name evidence="11" type="primary">murE</name>
    <name evidence="16" type="ORF">CJ198_02875</name>
</gene>
<dbReference type="InterPro" id="IPR000713">
    <property type="entry name" value="Mur_ligase_N"/>
</dbReference>
<feature type="binding site" evidence="11">
    <location>
        <position position="29"/>
    </location>
    <ligand>
        <name>UDP-N-acetyl-alpha-D-muramoyl-L-alanyl-D-glutamate</name>
        <dbReference type="ChEBI" id="CHEBI:83900"/>
    </ligand>
</feature>
<dbReference type="Pfam" id="PF08245">
    <property type="entry name" value="Mur_ligase_M"/>
    <property type="match status" value="1"/>
</dbReference>
<feature type="binding site" evidence="11">
    <location>
        <position position="388"/>
    </location>
    <ligand>
        <name>meso-2,6-diaminopimelate</name>
        <dbReference type="ChEBI" id="CHEBI:57791"/>
    </ligand>
</feature>
<feature type="binding site" evidence="11">
    <location>
        <position position="471"/>
    </location>
    <ligand>
        <name>meso-2,6-diaminopimelate</name>
        <dbReference type="ChEBI" id="CHEBI:57791"/>
    </ligand>
</feature>
<keyword evidence="5 11" id="KW-0547">Nucleotide-binding</keyword>
<comment type="caution">
    <text evidence="16">The sequence shown here is derived from an EMBL/GenBank/DDBJ whole genome shotgun (WGS) entry which is preliminary data.</text>
</comment>
<dbReference type="GO" id="GO:0000287">
    <property type="term" value="F:magnesium ion binding"/>
    <property type="evidence" value="ECO:0007669"/>
    <property type="project" value="UniProtKB-UniRule"/>
</dbReference>
<keyword evidence="8 11" id="KW-0573">Peptidoglycan synthesis</keyword>
<comment type="subcellular location">
    <subcellularLocation>
        <location evidence="11 12">Cytoplasm</location>
    </subcellularLocation>
</comment>
<evidence type="ECO:0000256" key="11">
    <source>
        <dbReference type="HAMAP-Rule" id="MF_00208"/>
    </source>
</evidence>
<dbReference type="GO" id="GO:0051301">
    <property type="term" value="P:cell division"/>
    <property type="evidence" value="ECO:0007669"/>
    <property type="project" value="UniProtKB-KW"/>
</dbReference>
<dbReference type="Gene3D" id="3.90.190.20">
    <property type="entry name" value="Mur ligase, C-terminal domain"/>
    <property type="match status" value="1"/>
</dbReference>
<dbReference type="GO" id="GO:0004326">
    <property type="term" value="F:tetrahydrofolylpolyglutamate synthase activity"/>
    <property type="evidence" value="ECO:0007669"/>
    <property type="project" value="InterPro"/>
</dbReference>
<evidence type="ECO:0000256" key="7">
    <source>
        <dbReference type="ARBA" id="ARBA00022960"/>
    </source>
</evidence>
<dbReference type="GO" id="GO:0008360">
    <property type="term" value="P:regulation of cell shape"/>
    <property type="evidence" value="ECO:0007669"/>
    <property type="project" value="UniProtKB-KW"/>
</dbReference>
<dbReference type="InterPro" id="IPR036565">
    <property type="entry name" value="Mur-like_cat_sf"/>
</dbReference>
<comment type="pathway">
    <text evidence="11 12">Cell wall biogenesis; peptidoglycan biosynthesis.</text>
</comment>
<feature type="binding site" evidence="11">
    <location>
        <begin position="412"/>
        <end position="415"/>
    </location>
    <ligand>
        <name>meso-2,6-diaminopimelate</name>
        <dbReference type="ChEBI" id="CHEBI:57791"/>
    </ligand>
</feature>
<dbReference type="GO" id="GO:0008765">
    <property type="term" value="F:UDP-N-acetylmuramoylalanyl-D-glutamate-2,6-diaminopimelate ligase activity"/>
    <property type="evidence" value="ECO:0007669"/>
    <property type="project" value="UniProtKB-UniRule"/>
</dbReference>
<proteinExistence type="inferred from homology"/>
<evidence type="ECO:0000256" key="10">
    <source>
        <dbReference type="ARBA" id="ARBA00023316"/>
    </source>
</evidence>
<feature type="modified residue" description="N6-carboxylysine" evidence="11">
    <location>
        <position position="232"/>
    </location>
</feature>
<comment type="catalytic activity">
    <reaction evidence="11">
        <text>UDP-N-acetyl-alpha-D-muramoyl-L-alanyl-D-glutamate + meso-2,6-diaminopimelate + ATP = UDP-N-acetyl-alpha-D-muramoyl-L-alanyl-gamma-D-glutamyl-meso-2,6-diaminopimelate + ADP + phosphate + H(+)</text>
        <dbReference type="Rhea" id="RHEA:23676"/>
        <dbReference type="ChEBI" id="CHEBI:15378"/>
        <dbReference type="ChEBI" id="CHEBI:30616"/>
        <dbReference type="ChEBI" id="CHEBI:43474"/>
        <dbReference type="ChEBI" id="CHEBI:57791"/>
        <dbReference type="ChEBI" id="CHEBI:83900"/>
        <dbReference type="ChEBI" id="CHEBI:83905"/>
        <dbReference type="ChEBI" id="CHEBI:456216"/>
        <dbReference type="EC" id="6.3.2.13"/>
    </reaction>
</comment>
<reference evidence="16 17" key="1">
    <citation type="submission" date="2017-09" db="EMBL/GenBank/DDBJ databases">
        <title>Bacterial strain isolated from the female urinary microbiota.</title>
        <authorList>
            <person name="Thomas-White K."/>
            <person name="Kumar N."/>
            <person name="Forster S."/>
            <person name="Putonti C."/>
            <person name="Lawley T."/>
            <person name="Wolfe A.J."/>
        </authorList>
    </citation>
    <scope>NUCLEOTIDE SEQUENCE [LARGE SCALE GENOMIC DNA]</scope>
    <source>
        <strain evidence="16 17">UMB0680</strain>
    </source>
</reference>
<comment type="function">
    <text evidence="11">Catalyzes the addition of meso-diaminopimelic acid to the nucleotide precursor UDP-N-acetylmuramoyl-L-alanyl-D-glutamate (UMAG) in the biosynthesis of bacterial cell-wall peptidoglycan.</text>
</comment>
<dbReference type="Pfam" id="PF01225">
    <property type="entry name" value="Mur_ligase"/>
    <property type="match status" value="1"/>
</dbReference>
<evidence type="ECO:0000259" key="14">
    <source>
        <dbReference type="Pfam" id="PF02875"/>
    </source>
</evidence>
<comment type="PTM">
    <text evidence="11">Carboxylation is probably crucial for Mg(2+) binding and, consequently, for the gamma-phosphate positioning of ATP.</text>
</comment>
<dbReference type="PANTHER" id="PTHR23135:SF4">
    <property type="entry name" value="UDP-N-ACETYLMURAMOYL-L-ALANYL-D-GLUTAMATE--2,6-DIAMINOPIMELATE LIGASE MURE HOMOLOG, CHLOROPLASTIC"/>
    <property type="match status" value="1"/>
</dbReference>
<feature type="binding site" evidence="11">
    <location>
        <position position="192"/>
    </location>
    <ligand>
        <name>UDP-N-acetyl-alpha-D-muramoyl-L-alanyl-D-glutamate</name>
        <dbReference type="ChEBI" id="CHEBI:83900"/>
    </ligand>
</feature>
<name>A0A2N6PLC1_9MICO</name>
<feature type="binding site" evidence="11">
    <location>
        <begin position="165"/>
        <end position="166"/>
    </location>
    <ligand>
        <name>UDP-N-acetyl-alpha-D-muramoyl-L-alanyl-D-glutamate</name>
        <dbReference type="ChEBI" id="CHEBI:83900"/>
    </ligand>
</feature>
<dbReference type="InterPro" id="IPR035911">
    <property type="entry name" value="MurE/MurF_N"/>
</dbReference>
<dbReference type="EC" id="6.3.2.13" evidence="11"/>
<comment type="caution">
    <text evidence="11">Lacks conserved residue(s) required for the propagation of feature annotation.</text>
</comment>
<dbReference type="SUPFAM" id="SSF53623">
    <property type="entry name" value="MurD-like peptide ligases, catalytic domain"/>
    <property type="match status" value="1"/>
</dbReference>